<dbReference type="STRING" id="1890364.A0A2P6NL18"/>
<accession>A0A2P6NL18</accession>
<keyword evidence="1" id="KW-0175">Coiled coil</keyword>
<dbReference type="Proteomes" id="UP000241769">
    <property type="component" value="Unassembled WGS sequence"/>
</dbReference>
<feature type="non-terminal residue" evidence="3">
    <location>
        <position position="1"/>
    </location>
</feature>
<dbReference type="InParanoid" id="A0A2P6NL18"/>
<dbReference type="InterPro" id="IPR051147">
    <property type="entry name" value="CFAP_domain-containing"/>
</dbReference>
<dbReference type="OrthoDB" id="10264063at2759"/>
<reference evidence="3 4" key="1">
    <citation type="journal article" date="2018" name="Genome Biol. Evol.">
        <title>Multiple Roots of Fruiting Body Formation in Amoebozoa.</title>
        <authorList>
            <person name="Hillmann F."/>
            <person name="Forbes G."/>
            <person name="Novohradska S."/>
            <person name="Ferling I."/>
            <person name="Riege K."/>
            <person name="Groth M."/>
            <person name="Westermann M."/>
            <person name="Marz M."/>
            <person name="Spaller T."/>
            <person name="Winckler T."/>
            <person name="Schaap P."/>
            <person name="Glockner G."/>
        </authorList>
    </citation>
    <scope>NUCLEOTIDE SEQUENCE [LARGE SCALE GENOMIC DNA]</scope>
    <source>
        <strain evidence="3 4">Jena</strain>
    </source>
</reference>
<feature type="coiled-coil region" evidence="1">
    <location>
        <begin position="20"/>
        <end position="57"/>
    </location>
</feature>
<dbReference type="PANTHER" id="PTHR21683">
    <property type="entry name" value="COILED-COIL DOMAIN-CONTAINING PROTEIN 42 LIKE-2-LIKE-RELATED"/>
    <property type="match status" value="1"/>
</dbReference>
<feature type="compositionally biased region" description="Acidic residues" evidence="2">
    <location>
        <begin position="85"/>
        <end position="97"/>
    </location>
</feature>
<protein>
    <submittedName>
        <fullName evidence="3">Uncharacterized protein</fullName>
    </submittedName>
</protein>
<feature type="region of interest" description="Disordered" evidence="2">
    <location>
        <begin position="57"/>
        <end position="104"/>
    </location>
</feature>
<proteinExistence type="predicted"/>
<evidence type="ECO:0000256" key="2">
    <source>
        <dbReference type="SAM" id="MobiDB-lite"/>
    </source>
</evidence>
<comment type="caution">
    <text evidence="3">The sequence shown here is derived from an EMBL/GenBank/DDBJ whole genome shotgun (WGS) entry which is preliminary data.</text>
</comment>
<sequence>IEKRMEELFEAIDSLPKEYVQNAEKAKEKERRQRLRAEKLEVQKVSQELRIKRALERSQAPTVKRTGKPVMFRSQLVQRQKDDGESQDAENKEEEEDYRYFFTE</sequence>
<evidence type="ECO:0000256" key="1">
    <source>
        <dbReference type="SAM" id="Coils"/>
    </source>
</evidence>
<dbReference type="PANTHER" id="PTHR21683:SF3">
    <property type="entry name" value="CILIA AND FLAGELLA ASSOCIATED PROTEIN 100"/>
    <property type="match status" value="1"/>
</dbReference>
<evidence type="ECO:0000313" key="3">
    <source>
        <dbReference type="EMBL" id="PRP84665.1"/>
    </source>
</evidence>
<gene>
    <name evidence="3" type="ORF">PROFUN_07915</name>
</gene>
<dbReference type="AlphaFoldDB" id="A0A2P6NL18"/>
<dbReference type="EMBL" id="MDYQ01000059">
    <property type="protein sequence ID" value="PRP84665.1"/>
    <property type="molecule type" value="Genomic_DNA"/>
</dbReference>
<name>A0A2P6NL18_9EUKA</name>
<keyword evidence="4" id="KW-1185">Reference proteome</keyword>
<evidence type="ECO:0000313" key="4">
    <source>
        <dbReference type="Proteomes" id="UP000241769"/>
    </source>
</evidence>
<organism evidence="3 4">
    <name type="scientific">Planoprotostelium fungivorum</name>
    <dbReference type="NCBI Taxonomy" id="1890364"/>
    <lineage>
        <taxon>Eukaryota</taxon>
        <taxon>Amoebozoa</taxon>
        <taxon>Evosea</taxon>
        <taxon>Variosea</taxon>
        <taxon>Cavosteliida</taxon>
        <taxon>Cavosteliaceae</taxon>
        <taxon>Planoprotostelium</taxon>
    </lineage>
</organism>